<evidence type="ECO:0000259" key="7">
    <source>
        <dbReference type="Pfam" id="PF23186"/>
    </source>
</evidence>
<dbReference type="PROSITE" id="PS00092">
    <property type="entry name" value="N6_MTASE"/>
    <property type="match status" value="1"/>
</dbReference>
<keyword evidence="2 9" id="KW-0489">Methyltransferase</keyword>
<protein>
    <submittedName>
        <fullName evidence="9">Methyltransferase domain-containing protein</fullName>
    </submittedName>
</protein>
<proteinExistence type="inferred from homology"/>
<dbReference type="CDD" id="cd02440">
    <property type="entry name" value="AdoMet_MTases"/>
    <property type="match status" value="1"/>
</dbReference>
<dbReference type="Proteomes" id="UP000297643">
    <property type="component" value="Unassembled WGS sequence"/>
</dbReference>
<reference evidence="9 10" key="1">
    <citation type="submission" date="2019-03" db="EMBL/GenBank/DDBJ databases">
        <title>Genomics of glacier-inhabiting Cryobacterium strains.</title>
        <authorList>
            <person name="Liu Q."/>
            <person name="Xin Y.-H."/>
        </authorList>
    </citation>
    <scope>NUCLEOTIDE SEQUENCE [LARGE SCALE GENOMIC DNA]</scope>
    <source>
        <strain evidence="9 10">RHLT2-21</strain>
    </source>
</reference>
<keyword evidence="4" id="KW-0949">S-adenosyl-L-methionine</keyword>
<feature type="region of interest" description="Disordered" evidence="5">
    <location>
        <begin position="123"/>
        <end position="193"/>
    </location>
</feature>
<dbReference type="InterPro" id="IPR029063">
    <property type="entry name" value="SAM-dependent_MTases_sf"/>
</dbReference>
<dbReference type="PANTHER" id="PTHR45875">
    <property type="entry name" value="METHYLTRANSFERASE N6AMT1"/>
    <property type="match status" value="1"/>
</dbReference>
<feature type="domain" description="DUF7782" evidence="8">
    <location>
        <begin position="507"/>
        <end position="610"/>
    </location>
</feature>
<dbReference type="InterPro" id="IPR056684">
    <property type="entry name" value="DUF7782"/>
</dbReference>
<dbReference type="Pfam" id="PF23186">
    <property type="entry name" value="DUF7059"/>
    <property type="match status" value="1"/>
</dbReference>
<dbReference type="GO" id="GO:0008276">
    <property type="term" value="F:protein methyltransferase activity"/>
    <property type="evidence" value="ECO:0007669"/>
    <property type="project" value="TreeGrafter"/>
</dbReference>
<dbReference type="PANTHER" id="PTHR45875:SF1">
    <property type="entry name" value="METHYLTRANSFERASE N6AMT1"/>
    <property type="match status" value="1"/>
</dbReference>
<dbReference type="AlphaFoldDB" id="A0A4R8WE51"/>
<evidence type="ECO:0000259" key="8">
    <source>
        <dbReference type="Pfam" id="PF25004"/>
    </source>
</evidence>
<dbReference type="InterPro" id="IPR052190">
    <property type="entry name" value="Euk-Arch_PrmC-MTase"/>
</dbReference>
<dbReference type="GO" id="GO:0035657">
    <property type="term" value="C:eRF1 methyltransferase complex"/>
    <property type="evidence" value="ECO:0007669"/>
    <property type="project" value="TreeGrafter"/>
</dbReference>
<evidence type="ECO:0000256" key="5">
    <source>
        <dbReference type="SAM" id="MobiDB-lite"/>
    </source>
</evidence>
<keyword evidence="10" id="KW-1185">Reference proteome</keyword>
<comment type="similarity">
    <text evidence="1">Belongs to the eukaryotic/archaeal PrmC-related family.</text>
</comment>
<keyword evidence="3 9" id="KW-0808">Transferase</keyword>
<feature type="region of interest" description="Disordered" evidence="5">
    <location>
        <begin position="1"/>
        <end position="21"/>
    </location>
</feature>
<evidence type="ECO:0000259" key="6">
    <source>
        <dbReference type="Pfam" id="PF05175"/>
    </source>
</evidence>
<comment type="caution">
    <text evidence="9">The sequence shown here is derived from an EMBL/GenBank/DDBJ whole genome shotgun (WGS) entry which is preliminary data.</text>
</comment>
<dbReference type="Pfam" id="PF05175">
    <property type="entry name" value="MTS"/>
    <property type="match status" value="1"/>
</dbReference>
<dbReference type="GO" id="GO:0003676">
    <property type="term" value="F:nucleic acid binding"/>
    <property type="evidence" value="ECO:0007669"/>
    <property type="project" value="InterPro"/>
</dbReference>
<dbReference type="InterPro" id="IPR055487">
    <property type="entry name" value="DUF7059"/>
</dbReference>
<dbReference type="GO" id="GO:0008757">
    <property type="term" value="F:S-adenosylmethionine-dependent methyltransferase activity"/>
    <property type="evidence" value="ECO:0007669"/>
    <property type="project" value="TreeGrafter"/>
</dbReference>
<name>A0A4R8WE51_9MICO</name>
<evidence type="ECO:0000256" key="3">
    <source>
        <dbReference type="ARBA" id="ARBA00022679"/>
    </source>
</evidence>
<dbReference type="InterPro" id="IPR007848">
    <property type="entry name" value="Small_mtfrase_dom"/>
</dbReference>
<accession>A0A4R8WE51</accession>
<dbReference type="Gene3D" id="3.40.50.150">
    <property type="entry name" value="Vaccinia Virus protein VP39"/>
    <property type="match status" value="1"/>
</dbReference>
<evidence type="ECO:0000256" key="1">
    <source>
        <dbReference type="ARBA" id="ARBA00006149"/>
    </source>
</evidence>
<dbReference type="SUPFAM" id="SSF53335">
    <property type="entry name" value="S-adenosyl-L-methionine-dependent methyltransferases"/>
    <property type="match status" value="1"/>
</dbReference>
<feature type="domain" description="DUF7059" evidence="7">
    <location>
        <begin position="40"/>
        <end position="125"/>
    </location>
</feature>
<dbReference type="InterPro" id="IPR002052">
    <property type="entry name" value="DNA_methylase_N6_adenine_CS"/>
</dbReference>
<feature type="domain" description="Methyltransferase small" evidence="6">
    <location>
        <begin position="254"/>
        <end position="377"/>
    </location>
</feature>
<evidence type="ECO:0000313" key="10">
    <source>
        <dbReference type="Proteomes" id="UP000297643"/>
    </source>
</evidence>
<evidence type="ECO:0000313" key="9">
    <source>
        <dbReference type="EMBL" id="TFC07737.1"/>
    </source>
</evidence>
<dbReference type="GO" id="GO:0008170">
    <property type="term" value="F:N-methyltransferase activity"/>
    <property type="evidence" value="ECO:0007669"/>
    <property type="project" value="UniProtKB-ARBA"/>
</dbReference>
<sequence>MLQELCTGPRLEGPSPGPRVQLNGSVTSALVDQLRADLGAAHYSVSALSGLWGSEADAALRRNQRVPALRALSALRAKLGRTEPSATLARLFVLGLPVTRADLAAALPSLGVAGAEALGLVAGSDPAETPGNPATAETPGNPETAETPGNPATAETPGNPETAETAETVGMPDAAESVGTPGTAGSPDAGASEAGSLRPLLELRPYSFVDEHGAGSWWIASDLGELALGRPLGETHVLGVGGASLTLSGLLIPTRVRTALDLGTGCGIQALHAARHADHVVATDISVRALELAALNARLNGIRNIEFRLGSLFEPVAGERFDHIISNPPFVITPRTEGVPSYEYRDGGMVGDALVEAVVRGAAEHLTQGGVAQLLGNWEYRTDQDAFDRLGRWLDAPQLGGAPRPAPGLDAWIIEREVQSPALYAETWIRDGGTRPGTADFDRLYGAWLDDFEARGVSQVGFGYLLLRRPTATGPGLRRLERLPGALGHNPAGIGSHLAACLAAHDRQAATDAGLLSRIRLTVASDVTEERHYWPGQEDPTLMTLHQGGGFGRSVPLDTALAALVGACDGDLDVGSIVAALAQLLDADEAELAAELLPGVRGLIDDGFLLLPA</sequence>
<organism evidence="9 10">
    <name type="scientific">Cryobacterium mannosilyticum</name>
    <dbReference type="NCBI Taxonomy" id="1259190"/>
    <lineage>
        <taxon>Bacteria</taxon>
        <taxon>Bacillati</taxon>
        <taxon>Actinomycetota</taxon>
        <taxon>Actinomycetes</taxon>
        <taxon>Micrococcales</taxon>
        <taxon>Microbacteriaceae</taxon>
        <taxon>Cryobacterium</taxon>
    </lineage>
</organism>
<dbReference type="GO" id="GO:0032259">
    <property type="term" value="P:methylation"/>
    <property type="evidence" value="ECO:0007669"/>
    <property type="project" value="UniProtKB-KW"/>
</dbReference>
<gene>
    <name evidence="9" type="ORF">E3O32_00910</name>
</gene>
<dbReference type="EMBL" id="SOFM01000004">
    <property type="protein sequence ID" value="TFC07737.1"/>
    <property type="molecule type" value="Genomic_DNA"/>
</dbReference>
<evidence type="ECO:0000256" key="4">
    <source>
        <dbReference type="ARBA" id="ARBA00022691"/>
    </source>
</evidence>
<evidence type="ECO:0000256" key="2">
    <source>
        <dbReference type="ARBA" id="ARBA00022603"/>
    </source>
</evidence>
<dbReference type="Pfam" id="PF25004">
    <property type="entry name" value="DUF7782"/>
    <property type="match status" value="1"/>
</dbReference>